<keyword evidence="4" id="KW-1185">Reference proteome</keyword>
<dbReference type="InterPro" id="IPR022262">
    <property type="entry name" value="Lipoprot_put"/>
</dbReference>
<dbReference type="NCBIfam" id="TIGR03751">
    <property type="entry name" value="conj_TIGR03751"/>
    <property type="match status" value="1"/>
</dbReference>
<name>A0A177NC95_9GAMM</name>
<reference evidence="3 4" key="1">
    <citation type="submission" date="2016-03" db="EMBL/GenBank/DDBJ databases">
        <authorList>
            <person name="Ploux O."/>
        </authorList>
    </citation>
    <scope>NUCLEOTIDE SEQUENCE [LARGE SCALE GENOMIC DNA]</scope>
    <source>
        <strain evidence="3 4">R-45370</strain>
    </source>
</reference>
<evidence type="ECO:0000256" key="2">
    <source>
        <dbReference type="SAM" id="SignalP"/>
    </source>
</evidence>
<feature type="signal peptide" evidence="2">
    <location>
        <begin position="1"/>
        <end position="26"/>
    </location>
</feature>
<feature type="compositionally biased region" description="Polar residues" evidence="1">
    <location>
        <begin position="50"/>
        <end position="60"/>
    </location>
</feature>
<proteinExistence type="predicted"/>
<evidence type="ECO:0000256" key="1">
    <source>
        <dbReference type="SAM" id="MobiDB-lite"/>
    </source>
</evidence>
<evidence type="ECO:0000313" key="4">
    <source>
        <dbReference type="Proteomes" id="UP000078476"/>
    </source>
</evidence>
<feature type="compositionally biased region" description="Polar residues" evidence="1">
    <location>
        <begin position="86"/>
        <end position="99"/>
    </location>
</feature>
<dbReference type="Proteomes" id="UP000078476">
    <property type="component" value="Unassembled WGS sequence"/>
</dbReference>
<dbReference type="AlphaFoldDB" id="A0A177NC95"/>
<comment type="caution">
    <text evidence="3">The sequence shown here is derived from an EMBL/GenBank/DDBJ whole genome shotgun (WGS) entry which is preliminary data.</text>
</comment>
<dbReference type="RefSeq" id="WP_198159320.1">
    <property type="nucleotide sequence ID" value="NZ_LUUI01000101.1"/>
</dbReference>
<evidence type="ECO:0008006" key="5">
    <source>
        <dbReference type="Google" id="ProtNLM"/>
    </source>
</evidence>
<dbReference type="EMBL" id="LUUI01000101">
    <property type="protein sequence ID" value="OAI15637.1"/>
    <property type="molecule type" value="Genomic_DNA"/>
</dbReference>
<organism evidence="3 4">
    <name type="scientific">Methylomonas lenta</name>
    <dbReference type="NCBI Taxonomy" id="980561"/>
    <lineage>
        <taxon>Bacteria</taxon>
        <taxon>Pseudomonadati</taxon>
        <taxon>Pseudomonadota</taxon>
        <taxon>Gammaproteobacteria</taxon>
        <taxon>Methylococcales</taxon>
        <taxon>Methylococcaceae</taxon>
        <taxon>Methylomonas</taxon>
    </lineage>
</organism>
<evidence type="ECO:0000313" key="3">
    <source>
        <dbReference type="EMBL" id="OAI15637.1"/>
    </source>
</evidence>
<feature type="region of interest" description="Disordered" evidence="1">
    <location>
        <begin position="50"/>
        <end position="99"/>
    </location>
</feature>
<accession>A0A177NC95</accession>
<gene>
    <name evidence="3" type="ORF">A1359_09525</name>
</gene>
<feature type="chain" id="PRO_5008068997" description="Conjugal transfer protein" evidence="2">
    <location>
        <begin position="27"/>
        <end position="152"/>
    </location>
</feature>
<keyword evidence="2" id="KW-0732">Signal</keyword>
<protein>
    <recommendedName>
        <fullName evidence="5">Conjugal transfer protein</fullName>
    </recommendedName>
</protein>
<dbReference type="STRING" id="980561.A1359_09525"/>
<sequence length="152" mass="16953">MIWINCWSQSCSVVLMVSLLSGCATGDKESILPQDGPTMKEVYQRHFSGTSNDANQSVLTPSIKPYRPAELPTEQQEKDQNQNQNPISTPFTQSTRQTLQQQFPRLKNPTLILYVFPHLSGDGHIPVPGYATGFSFYETIEFALPGEPEAGY</sequence>